<dbReference type="PROSITE" id="PS51892">
    <property type="entry name" value="SUBTILASE"/>
    <property type="match status" value="1"/>
</dbReference>
<sequence length="333" mass="34724">MEGVDQNGTETRSPSDTNGHGTHCAGTAAGSSVNKAGSHDYAVGEAKGMAGRARIASYKIYWGELGGDLSDLLAAGNQAVEDGVDVMSMSVADGGNKELRDAFAQLTFGLMQQGIFVSMSGGNEGPGPKTCENLTPWIMTVGASTMDRELRADLVLGDGQVIPGTSPFLDNAEMNDSYSEIIYGDNSDSQSCLEGSLSSGEVSGKIVVCDCTDSDKAGYQVIEVESAGGVGMIVICNKPAKQLRTSDVFPSVPAVEVSDTHRSKILDYIKRNRVKVEKPTATINLLGTVIGSSLFPAPKVAEFSSRGPNKITPEILKPDIIAPGVNILAAKAG</sequence>
<dbReference type="PROSITE" id="PS00137">
    <property type="entry name" value="SUBTILASE_HIS"/>
    <property type="match status" value="1"/>
</dbReference>
<dbReference type="Pfam" id="PF02225">
    <property type="entry name" value="PA"/>
    <property type="match status" value="1"/>
</dbReference>
<dbReference type="InterPro" id="IPR000209">
    <property type="entry name" value="Peptidase_S8/S53_dom"/>
</dbReference>
<reference evidence="7 8" key="1">
    <citation type="journal article" date="2018" name="Science">
        <title>The opium poppy genome and morphinan production.</title>
        <authorList>
            <person name="Guo L."/>
            <person name="Winzer T."/>
            <person name="Yang X."/>
            <person name="Li Y."/>
            <person name="Ning Z."/>
            <person name="He Z."/>
            <person name="Teodor R."/>
            <person name="Lu Y."/>
            <person name="Bowser T.A."/>
            <person name="Graham I.A."/>
            <person name="Ye K."/>
        </authorList>
    </citation>
    <scope>NUCLEOTIDE SEQUENCE [LARGE SCALE GENOMIC DNA]</scope>
    <source>
        <strain evidence="8">cv. HN1</strain>
        <tissue evidence="7">Leaves</tissue>
    </source>
</reference>
<comment type="similarity">
    <text evidence="1 3">Belongs to the peptidase S8 family.</text>
</comment>
<dbReference type="Gene3D" id="3.40.50.200">
    <property type="entry name" value="Peptidase S8/S53 domain"/>
    <property type="match status" value="1"/>
</dbReference>
<evidence type="ECO:0000313" key="7">
    <source>
        <dbReference type="EMBL" id="RZC63111.1"/>
    </source>
</evidence>
<feature type="domain" description="PA" evidence="6">
    <location>
        <begin position="188"/>
        <end position="260"/>
    </location>
</feature>
<evidence type="ECO:0008006" key="9">
    <source>
        <dbReference type="Google" id="ProtNLM"/>
    </source>
</evidence>
<feature type="compositionally biased region" description="Low complexity" evidence="4">
    <location>
        <begin position="19"/>
        <end position="30"/>
    </location>
</feature>
<dbReference type="Gene3D" id="3.50.30.30">
    <property type="match status" value="1"/>
</dbReference>
<feature type="domain" description="Peptidase S8/S53" evidence="5">
    <location>
        <begin position="7"/>
        <end position="326"/>
    </location>
</feature>
<evidence type="ECO:0000313" key="8">
    <source>
        <dbReference type="Proteomes" id="UP000316621"/>
    </source>
</evidence>
<feature type="compositionally biased region" description="Polar residues" evidence="4">
    <location>
        <begin position="1"/>
        <end position="18"/>
    </location>
</feature>
<dbReference type="Proteomes" id="UP000316621">
    <property type="component" value="Chromosome 5"/>
</dbReference>
<dbReference type="STRING" id="3469.A0A4Y7JT45"/>
<dbReference type="SUPFAM" id="SSF52743">
    <property type="entry name" value="Subtilisin-like"/>
    <property type="match status" value="1"/>
</dbReference>
<keyword evidence="2" id="KW-0732">Signal</keyword>
<dbReference type="Gramene" id="RZC63111">
    <property type="protein sequence ID" value="RZC63111"/>
    <property type="gene ID" value="C5167_024883"/>
</dbReference>
<organism evidence="7 8">
    <name type="scientific">Papaver somniferum</name>
    <name type="common">Opium poppy</name>
    <dbReference type="NCBI Taxonomy" id="3469"/>
    <lineage>
        <taxon>Eukaryota</taxon>
        <taxon>Viridiplantae</taxon>
        <taxon>Streptophyta</taxon>
        <taxon>Embryophyta</taxon>
        <taxon>Tracheophyta</taxon>
        <taxon>Spermatophyta</taxon>
        <taxon>Magnoliopsida</taxon>
        <taxon>Ranunculales</taxon>
        <taxon>Papaveraceae</taxon>
        <taxon>Papaveroideae</taxon>
        <taxon>Papaver</taxon>
    </lineage>
</organism>
<dbReference type="GO" id="GO:0006508">
    <property type="term" value="P:proteolysis"/>
    <property type="evidence" value="ECO:0007669"/>
    <property type="project" value="InterPro"/>
</dbReference>
<gene>
    <name evidence="7" type="ORF">C5167_024883</name>
</gene>
<evidence type="ECO:0000256" key="3">
    <source>
        <dbReference type="PROSITE-ProRule" id="PRU01240"/>
    </source>
</evidence>
<dbReference type="AlphaFoldDB" id="A0A4Y7JT45"/>
<evidence type="ECO:0000256" key="2">
    <source>
        <dbReference type="ARBA" id="ARBA00022729"/>
    </source>
</evidence>
<dbReference type="Pfam" id="PF00082">
    <property type="entry name" value="Peptidase_S8"/>
    <property type="match status" value="1"/>
</dbReference>
<evidence type="ECO:0000256" key="4">
    <source>
        <dbReference type="SAM" id="MobiDB-lite"/>
    </source>
</evidence>
<name>A0A4Y7JT45_PAPSO</name>
<comment type="caution">
    <text evidence="3">Lacks conserved residue(s) required for the propagation of feature annotation.</text>
</comment>
<evidence type="ECO:0000259" key="5">
    <source>
        <dbReference type="Pfam" id="PF00082"/>
    </source>
</evidence>
<dbReference type="InterPro" id="IPR003137">
    <property type="entry name" value="PA_domain"/>
</dbReference>
<evidence type="ECO:0000259" key="6">
    <source>
        <dbReference type="Pfam" id="PF02225"/>
    </source>
</evidence>
<dbReference type="InterPro" id="IPR036852">
    <property type="entry name" value="Peptidase_S8/S53_dom_sf"/>
</dbReference>
<keyword evidence="8" id="KW-1185">Reference proteome</keyword>
<dbReference type="InterPro" id="IPR022398">
    <property type="entry name" value="Peptidase_S8_His-AS"/>
</dbReference>
<evidence type="ECO:0000256" key="1">
    <source>
        <dbReference type="ARBA" id="ARBA00011073"/>
    </source>
</evidence>
<dbReference type="OMA" id="LIPSHEM"/>
<dbReference type="PANTHER" id="PTHR10795">
    <property type="entry name" value="PROPROTEIN CONVERTASE SUBTILISIN/KEXIN"/>
    <property type="match status" value="1"/>
</dbReference>
<feature type="region of interest" description="Disordered" evidence="4">
    <location>
        <begin position="1"/>
        <end position="34"/>
    </location>
</feature>
<protein>
    <recommendedName>
        <fullName evidence="9">Peptidase S8/S53 domain-containing protein</fullName>
    </recommendedName>
</protein>
<dbReference type="EMBL" id="CM010719">
    <property type="protein sequence ID" value="RZC63111.1"/>
    <property type="molecule type" value="Genomic_DNA"/>
</dbReference>
<proteinExistence type="inferred from homology"/>
<accession>A0A4Y7JT45</accession>
<dbReference type="GO" id="GO:0004252">
    <property type="term" value="F:serine-type endopeptidase activity"/>
    <property type="evidence" value="ECO:0007669"/>
    <property type="project" value="InterPro"/>
</dbReference>
<dbReference type="CDD" id="cd02120">
    <property type="entry name" value="PA_subtilisin_like"/>
    <property type="match status" value="1"/>
</dbReference>
<dbReference type="InterPro" id="IPR045051">
    <property type="entry name" value="SBT"/>
</dbReference>